<dbReference type="Proteomes" id="UP000740883">
    <property type="component" value="Unassembled WGS sequence"/>
</dbReference>
<protein>
    <submittedName>
        <fullName evidence="1">Uncharacterized protein</fullName>
    </submittedName>
</protein>
<evidence type="ECO:0000313" key="2">
    <source>
        <dbReference type="Proteomes" id="UP000740883"/>
    </source>
</evidence>
<name>A0A9P6KXU1_9MICR</name>
<dbReference type="AlphaFoldDB" id="A0A9P6KXU1"/>
<reference evidence="1 2" key="1">
    <citation type="journal article" date="2020" name="Genome Biol. Evol.">
        <title>Comparative genomics of strictly vertically transmitted, feminizing microsporidia endosymbionts of amphipod crustaceans.</title>
        <authorList>
            <person name="Cormier A."/>
            <person name="Chebbi M.A."/>
            <person name="Giraud I."/>
            <person name="Wattier R."/>
            <person name="Teixeira M."/>
            <person name="Gilbert C."/>
            <person name="Rigaud T."/>
            <person name="Cordaux R."/>
        </authorList>
    </citation>
    <scope>NUCLEOTIDE SEQUENCE [LARGE SCALE GENOMIC DNA]</scope>
    <source>
        <strain evidence="1 2">Ou3-Ou53</strain>
    </source>
</reference>
<comment type="caution">
    <text evidence="1">The sequence shown here is derived from an EMBL/GenBank/DDBJ whole genome shotgun (WGS) entry which is preliminary data.</text>
</comment>
<keyword evidence="2" id="KW-1185">Reference proteome</keyword>
<organism evidence="1 2">
    <name type="scientific">Nosema granulosis</name>
    <dbReference type="NCBI Taxonomy" id="83296"/>
    <lineage>
        <taxon>Eukaryota</taxon>
        <taxon>Fungi</taxon>
        <taxon>Fungi incertae sedis</taxon>
        <taxon>Microsporidia</taxon>
        <taxon>Nosematidae</taxon>
        <taxon>Nosema</taxon>
    </lineage>
</organism>
<gene>
    <name evidence="1" type="ORF">NGRA_2323</name>
</gene>
<accession>A0A9P6KXU1</accession>
<sequence>MAISIKNIRKSGGVSNCTTIEVDNTRYIVLNRTDSVEIYNHELEFVQTVDFVVYINLINTVNIENKEYLVLFTTQDTYFFFESKLIFDIQNLDSLESRPLSNQFKLDQSDVYNSSVYKYSKVFKDILLVFTTLGDVLIYNVKKEGLFLDDFPNDFKYFDILDVSSDGVYLVFLVKDIEDNVSVLKYYSEDGRLLLKNKISREDSIRKKSAGDGILLDGIKNLDILRNGYLSIGKNVIIYEDGETITSEFANTFVKSKCHFGNKMLYAMEDGELIQVEILNKKTNRSRSTQTVNSTNTETGKIEKSDKKINIAVLHKFSQGLKFLKVVSKNLVVIGSNKAVELIKIENQSIECLNKIKCTDGIEGETFYDGKYYVWDSKKIFKVSYSLEASFLNISKMENTIHKFIFFGNILILGYNDRGVVIRNNSDHILETGRILNISKEVSTKKVYFNTRNNIYIIDEKANSTSMECSGIILSSYFEEKVLIYTLDRKIKLINLKSKSIEAEKTIEYEISTLLLWRFPVFSTYEGHFVVLKSDLSILLVKKQLTFNLSVSLKGRSFFSTCGDVYELLKDQENVLFRRIYSSDSTISSLSSIEDSLLVISNDSVLLNLKKSTKHRISISGISGGCFDGNYHFSKGRKIISCLLGESPVYNYYLHKSTKSKRRDFCNIVLYLPKKEMVIFSNSIENTTVLTKNNIDVLEIQNFYSTKAVCFGSSFVIAGYYKSTSFIISLAANSTGEIYNIENDDRVKILYQEQDEVVKVHGNINSLLISNSHSIRYYEKNFNHPVEIKLDCTIHEIYYYDGYILVLDYFRSFILVDISTGSVISSPNLIYKFYCGLLTEKYAIVSTRKDLFVFDRGSMEIIFQQHIGSFIVGIESKTLDMEASESIYIFTSDSSIFCLNLNCC</sequence>
<evidence type="ECO:0000313" key="1">
    <source>
        <dbReference type="EMBL" id="KAF9761943.1"/>
    </source>
</evidence>
<dbReference type="EMBL" id="SBJO01000237">
    <property type="protein sequence ID" value="KAF9761943.1"/>
    <property type="molecule type" value="Genomic_DNA"/>
</dbReference>
<proteinExistence type="predicted"/>